<keyword evidence="5" id="KW-0479">Metal-binding</keyword>
<evidence type="ECO:0000313" key="15">
    <source>
        <dbReference type="Proteomes" id="UP000564836"/>
    </source>
</evidence>
<evidence type="ECO:0000256" key="6">
    <source>
        <dbReference type="ARBA" id="ARBA00022741"/>
    </source>
</evidence>
<feature type="domain" description="Pyruvate kinase barrel" evidence="13">
    <location>
        <begin position="5"/>
        <end position="100"/>
    </location>
</feature>
<protein>
    <recommendedName>
        <fullName evidence="3">pyruvate kinase</fullName>
        <ecNumber evidence="3">2.7.1.40</ecNumber>
    </recommendedName>
</protein>
<feature type="region of interest" description="Disordered" evidence="12">
    <location>
        <begin position="105"/>
        <end position="124"/>
    </location>
</feature>
<dbReference type="GO" id="GO:0000287">
    <property type="term" value="F:magnesium ion binding"/>
    <property type="evidence" value="ECO:0007669"/>
    <property type="project" value="InterPro"/>
</dbReference>
<gene>
    <name evidence="14" type="ORF">G6321_00007585</name>
</gene>
<keyword evidence="10" id="KW-0324">Glycolysis</keyword>
<evidence type="ECO:0000259" key="13">
    <source>
        <dbReference type="Pfam" id="PF00224"/>
    </source>
</evidence>
<dbReference type="InterPro" id="IPR040442">
    <property type="entry name" value="Pyrv_kinase-like_dom_sf"/>
</dbReference>
<evidence type="ECO:0000256" key="1">
    <source>
        <dbReference type="ARBA" id="ARBA00004997"/>
    </source>
</evidence>
<dbReference type="InterPro" id="IPR015793">
    <property type="entry name" value="Pyrv_Knase_brl"/>
</dbReference>
<comment type="similarity">
    <text evidence="2">Belongs to the pyruvate kinase family.</text>
</comment>
<evidence type="ECO:0000256" key="8">
    <source>
        <dbReference type="ARBA" id="ARBA00022840"/>
    </source>
</evidence>
<dbReference type="GO" id="GO:0005524">
    <property type="term" value="F:ATP binding"/>
    <property type="evidence" value="ECO:0007669"/>
    <property type="project" value="UniProtKB-KW"/>
</dbReference>
<dbReference type="Pfam" id="PF00224">
    <property type="entry name" value="PK"/>
    <property type="match status" value="1"/>
</dbReference>
<keyword evidence="4" id="KW-0808">Transferase</keyword>
<dbReference type="Gene3D" id="3.20.20.60">
    <property type="entry name" value="Phosphoenolpyruvate-binding domains"/>
    <property type="match status" value="1"/>
</dbReference>
<proteinExistence type="inferred from homology"/>
<evidence type="ECO:0000256" key="4">
    <source>
        <dbReference type="ARBA" id="ARBA00022679"/>
    </source>
</evidence>
<keyword evidence="8" id="KW-0067">ATP-binding</keyword>
<dbReference type="InterPro" id="IPR015813">
    <property type="entry name" value="Pyrv/PenolPyrv_kinase-like_dom"/>
</dbReference>
<keyword evidence="7 14" id="KW-0418">Kinase</keyword>
<dbReference type="PANTHER" id="PTHR11817">
    <property type="entry name" value="PYRUVATE KINASE"/>
    <property type="match status" value="1"/>
</dbReference>
<dbReference type="SUPFAM" id="SSF51621">
    <property type="entry name" value="Phosphoenolpyruvate/pyruvate domain"/>
    <property type="match status" value="1"/>
</dbReference>
<evidence type="ECO:0000256" key="5">
    <source>
        <dbReference type="ARBA" id="ARBA00022723"/>
    </source>
</evidence>
<keyword evidence="9" id="KW-0460">Magnesium</keyword>
<accession>A0A9X9YVP7</accession>
<sequence>MRRSRHAKIVATVGPATASPEKLCALYLSGADTFTLNFSRGTHDDHARVLVSSRALELEFNRPIGVLQDPQGPKIRIGRLDEGKLALDAGETVCFALRDRREAVNPAASSRNIRSRLSRSGPAH</sequence>
<organism evidence="14 15">
    <name type="scientific">Bradyrhizobium barranii subsp. barranii</name>
    <dbReference type="NCBI Taxonomy" id="2823807"/>
    <lineage>
        <taxon>Bacteria</taxon>
        <taxon>Pseudomonadati</taxon>
        <taxon>Pseudomonadota</taxon>
        <taxon>Alphaproteobacteria</taxon>
        <taxon>Hyphomicrobiales</taxon>
        <taxon>Nitrobacteraceae</taxon>
        <taxon>Bradyrhizobium</taxon>
        <taxon>Bradyrhizobium barranii</taxon>
    </lineage>
</organism>
<keyword evidence="11 14" id="KW-0670">Pyruvate</keyword>
<reference evidence="14 15" key="2">
    <citation type="journal article" date="2022" name="Int. J. Syst. Evol. Microbiol.">
        <title>Strains of Bradyrhizobium barranii sp. nov. associated with legumes native to Canada are symbionts of soybeans and belong to different subspecies (subsp. barranii subsp. nov. and subsp. apii subsp. nov.) and symbiovars (sv. glycinearum and sv. septentrionale).</title>
        <authorList>
            <person name="Bromfield E.S.P."/>
            <person name="Cloutier S."/>
            <person name="Wasai-Hara S."/>
            <person name="Minamisawa K."/>
        </authorList>
    </citation>
    <scope>NUCLEOTIDE SEQUENCE [LARGE SCALE GENOMIC DNA]</scope>
    <source>
        <strain evidence="14 15">323S2</strain>
    </source>
</reference>
<dbReference type="EC" id="2.7.1.40" evidence="3"/>
<reference evidence="14 15" key="1">
    <citation type="journal article" date="2017" name="Syst. Appl. Microbiol.">
        <title>Soybeans inoculated with root zone soils of Canadian native legumes harbour diverse and novel Bradyrhizobium spp. that possess agricultural potential.</title>
        <authorList>
            <person name="Bromfield E.S.P."/>
            <person name="Cloutier S."/>
            <person name="Tambong J.T."/>
            <person name="Tran Thi T.V."/>
        </authorList>
    </citation>
    <scope>NUCLEOTIDE SEQUENCE [LARGE SCALE GENOMIC DNA]</scope>
    <source>
        <strain evidence="14 15">323S2</strain>
    </source>
</reference>
<dbReference type="AlphaFoldDB" id="A0A9X9YVP7"/>
<evidence type="ECO:0000313" key="14">
    <source>
        <dbReference type="EMBL" id="UGX95002.1"/>
    </source>
</evidence>
<evidence type="ECO:0000256" key="2">
    <source>
        <dbReference type="ARBA" id="ARBA00008663"/>
    </source>
</evidence>
<dbReference type="GO" id="GO:0004743">
    <property type="term" value="F:pyruvate kinase activity"/>
    <property type="evidence" value="ECO:0007669"/>
    <property type="project" value="UniProtKB-EC"/>
</dbReference>
<evidence type="ECO:0000256" key="3">
    <source>
        <dbReference type="ARBA" id="ARBA00012142"/>
    </source>
</evidence>
<dbReference type="InterPro" id="IPR001697">
    <property type="entry name" value="Pyr_Knase"/>
</dbReference>
<evidence type="ECO:0000256" key="11">
    <source>
        <dbReference type="ARBA" id="ARBA00023317"/>
    </source>
</evidence>
<evidence type="ECO:0000256" key="12">
    <source>
        <dbReference type="SAM" id="MobiDB-lite"/>
    </source>
</evidence>
<name>A0A9X9YVP7_9BRAD</name>
<dbReference type="Proteomes" id="UP000564836">
    <property type="component" value="Chromosome"/>
</dbReference>
<dbReference type="GO" id="GO:0030955">
    <property type="term" value="F:potassium ion binding"/>
    <property type="evidence" value="ECO:0007669"/>
    <property type="project" value="InterPro"/>
</dbReference>
<dbReference type="GO" id="GO:0016301">
    <property type="term" value="F:kinase activity"/>
    <property type="evidence" value="ECO:0007669"/>
    <property type="project" value="UniProtKB-KW"/>
</dbReference>
<keyword evidence="6" id="KW-0547">Nucleotide-binding</keyword>
<evidence type="ECO:0000256" key="9">
    <source>
        <dbReference type="ARBA" id="ARBA00022842"/>
    </source>
</evidence>
<dbReference type="EMBL" id="CP088280">
    <property type="protein sequence ID" value="UGX95002.1"/>
    <property type="molecule type" value="Genomic_DNA"/>
</dbReference>
<evidence type="ECO:0000256" key="10">
    <source>
        <dbReference type="ARBA" id="ARBA00023152"/>
    </source>
</evidence>
<comment type="pathway">
    <text evidence="1">Carbohydrate degradation; glycolysis; pyruvate from D-glyceraldehyde 3-phosphate: step 5/5.</text>
</comment>
<evidence type="ECO:0000256" key="7">
    <source>
        <dbReference type="ARBA" id="ARBA00022777"/>
    </source>
</evidence>